<feature type="compositionally biased region" description="Pro residues" evidence="10">
    <location>
        <begin position="118"/>
        <end position="137"/>
    </location>
</feature>
<keyword evidence="4" id="KW-1003">Cell membrane</keyword>
<dbReference type="RefSeq" id="WP_118152945.1">
    <property type="nucleotide sequence ID" value="NZ_QWEY01000007.1"/>
</dbReference>
<keyword evidence="3" id="KW-0813">Transport</keyword>
<evidence type="ECO:0000256" key="7">
    <source>
        <dbReference type="ARBA" id="ARBA00022927"/>
    </source>
</evidence>
<keyword evidence="6" id="KW-0812">Transmembrane</keyword>
<keyword evidence="7" id="KW-0653">Protein transport</keyword>
<keyword evidence="11" id="KW-0732">Signal</keyword>
<dbReference type="Proteomes" id="UP000284547">
    <property type="component" value="Unassembled WGS sequence"/>
</dbReference>
<dbReference type="Gene3D" id="3.30.1150.10">
    <property type="match status" value="1"/>
</dbReference>
<feature type="compositionally biased region" description="Basic and acidic residues" evidence="10">
    <location>
        <begin position="151"/>
        <end position="165"/>
    </location>
</feature>
<name>A0A411Z0N9_9RHOB</name>
<evidence type="ECO:0000256" key="8">
    <source>
        <dbReference type="ARBA" id="ARBA00022989"/>
    </source>
</evidence>
<evidence type="ECO:0000313" key="13">
    <source>
        <dbReference type="EMBL" id="RGP36612.1"/>
    </source>
</evidence>
<gene>
    <name evidence="13" type="ORF">D1012_13140</name>
</gene>
<dbReference type="InterPro" id="IPR051045">
    <property type="entry name" value="TonB-dependent_transducer"/>
</dbReference>
<dbReference type="GO" id="GO:0098797">
    <property type="term" value="C:plasma membrane protein complex"/>
    <property type="evidence" value="ECO:0007669"/>
    <property type="project" value="TreeGrafter"/>
</dbReference>
<dbReference type="InterPro" id="IPR006260">
    <property type="entry name" value="TonB/TolA_C"/>
</dbReference>
<comment type="similarity">
    <text evidence="2">Belongs to the TonB family.</text>
</comment>
<feature type="chain" id="PRO_5019452929" evidence="11">
    <location>
        <begin position="25"/>
        <end position="299"/>
    </location>
</feature>
<dbReference type="PANTHER" id="PTHR33446">
    <property type="entry name" value="PROTEIN TONB-RELATED"/>
    <property type="match status" value="1"/>
</dbReference>
<evidence type="ECO:0000256" key="9">
    <source>
        <dbReference type="ARBA" id="ARBA00023136"/>
    </source>
</evidence>
<dbReference type="GO" id="GO:0055085">
    <property type="term" value="P:transmembrane transport"/>
    <property type="evidence" value="ECO:0007669"/>
    <property type="project" value="InterPro"/>
</dbReference>
<proteinExistence type="inferred from homology"/>
<keyword evidence="14" id="KW-1185">Reference proteome</keyword>
<feature type="signal peptide" evidence="11">
    <location>
        <begin position="1"/>
        <end position="24"/>
    </location>
</feature>
<sequence length="299" mass="30172">MTSARVQAVCALTLAVGLHVGAFATRPAPAGAVSSGSGGEDLVSLQAADASLAELVADWDRPPQPVTEPAPELAMPEAPEPPPQMAALAEPALPPAPQPMLALPQMADTPLVADVTLPEPPPEIAPEPATEPEPVPTIRPKAKPQTAPKQAEPKKLAEKPTEQKKPQASKPSAGQVAQKAAGAGGGPQAGQGGQAQAATLSEAKVNDLKSSWGASVRARVERRKRYPSAAGGASGTVTVRLTVTRAGGLTAVGIAKSSGTPALDEAAISAVRSAGKFAAAPKGLTDASYSFTLPMKFAR</sequence>
<feature type="domain" description="TonB C-terminal" evidence="12">
    <location>
        <begin position="211"/>
        <end position="299"/>
    </location>
</feature>
<evidence type="ECO:0000256" key="10">
    <source>
        <dbReference type="SAM" id="MobiDB-lite"/>
    </source>
</evidence>
<evidence type="ECO:0000256" key="2">
    <source>
        <dbReference type="ARBA" id="ARBA00006555"/>
    </source>
</evidence>
<evidence type="ECO:0000256" key="5">
    <source>
        <dbReference type="ARBA" id="ARBA00022519"/>
    </source>
</evidence>
<evidence type="ECO:0000256" key="1">
    <source>
        <dbReference type="ARBA" id="ARBA00004383"/>
    </source>
</evidence>
<comment type="subcellular location">
    <subcellularLocation>
        <location evidence="1">Cell inner membrane</location>
        <topology evidence="1">Single-pass membrane protein</topology>
        <orientation evidence="1">Periplasmic side</orientation>
    </subcellularLocation>
</comment>
<dbReference type="Pfam" id="PF03544">
    <property type="entry name" value="TonB_C"/>
    <property type="match status" value="1"/>
</dbReference>
<evidence type="ECO:0000256" key="11">
    <source>
        <dbReference type="SAM" id="SignalP"/>
    </source>
</evidence>
<dbReference type="GO" id="GO:0015031">
    <property type="term" value="P:protein transport"/>
    <property type="evidence" value="ECO:0007669"/>
    <property type="project" value="UniProtKB-KW"/>
</dbReference>
<feature type="region of interest" description="Disordered" evidence="10">
    <location>
        <begin position="60"/>
        <end position="209"/>
    </location>
</feature>
<dbReference type="NCBIfam" id="TIGR01352">
    <property type="entry name" value="tonB_Cterm"/>
    <property type="match status" value="1"/>
</dbReference>
<dbReference type="EMBL" id="QWEY01000007">
    <property type="protein sequence ID" value="RGP36612.1"/>
    <property type="molecule type" value="Genomic_DNA"/>
</dbReference>
<feature type="compositionally biased region" description="Gly residues" evidence="10">
    <location>
        <begin position="182"/>
        <end position="193"/>
    </location>
</feature>
<keyword evidence="5" id="KW-0997">Cell inner membrane</keyword>
<dbReference type="GO" id="GO:0031992">
    <property type="term" value="F:energy transducer activity"/>
    <property type="evidence" value="ECO:0007669"/>
    <property type="project" value="TreeGrafter"/>
</dbReference>
<dbReference type="PROSITE" id="PS52015">
    <property type="entry name" value="TONB_CTD"/>
    <property type="match status" value="1"/>
</dbReference>
<accession>A0A411Z0N9</accession>
<reference evidence="13 14" key="1">
    <citation type="submission" date="2018-08" db="EMBL/GenBank/DDBJ databases">
        <title>Flavobacterium tibetense sp. nov., isolated from a wetland YonghuCo on Tibetan Plateau.</title>
        <authorList>
            <person name="Phurbu D."/>
            <person name="Lu H."/>
            <person name="Xing P."/>
        </authorList>
    </citation>
    <scope>NUCLEOTIDE SEQUENCE [LARGE SCALE GENOMIC DNA]</scope>
    <source>
        <strain evidence="13 14">DJC</strain>
    </source>
</reference>
<protein>
    <submittedName>
        <fullName evidence="13">TonB family protein</fullName>
    </submittedName>
</protein>
<dbReference type="SUPFAM" id="SSF74653">
    <property type="entry name" value="TolA/TonB C-terminal domain"/>
    <property type="match status" value="1"/>
</dbReference>
<evidence type="ECO:0000313" key="14">
    <source>
        <dbReference type="Proteomes" id="UP000284547"/>
    </source>
</evidence>
<dbReference type="InterPro" id="IPR037682">
    <property type="entry name" value="TonB_C"/>
</dbReference>
<dbReference type="PANTHER" id="PTHR33446:SF2">
    <property type="entry name" value="PROTEIN TONB"/>
    <property type="match status" value="1"/>
</dbReference>
<evidence type="ECO:0000256" key="3">
    <source>
        <dbReference type="ARBA" id="ARBA00022448"/>
    </source>
</evidence>
<comment type="caution">
    <text evidence="13">The sequence shown here is derived from an EMBL/GenBank/DDBJ whole genome shotgun (WGS) entry which is preliminary data.</text>
</comment>
<evidence type="ECO:0000259" key="12">
    <source>
        <dbReference type="PROSITE" id="PS52015"/>
    </source>
</evidence>
<organism evidence="13 14">
    <name type="scientific">Pseudotabrizicola alkalilacus</name>
    <dbReference type="NCBI Taxonomy" id="2305252"/>
    <lineage>
        <taxon>Bacteria</taxon>
        <taxon>Pseudomonadati</taxon>
        <taxon>Pseudomonadota</taxon>
        <taxon>Alphaproteobacteria</taxon>
        <taxon>Rhodobacterales</taxon>
        <taxon>Paracoccaceae</taxon>
        <taxon>Pseudotabrizicola</taxon>
    </lineage>
</organism>
<keyword evidence="9" id="KW-0472">Membrane</keyword>
<dbReference type="AlphaFoldDB" id="A0A411Z0N9"/>
<evidence type="ECO:0000256" key="6">
    <source>
        <dbReference type="ARBA" id="ARBA00022692"/>
    </source>
</evidence>
<evidence type="ECO:0000256" key="4">
    <source>
        <dbReference type="ARBA" id="ARBA00022475"/>
    </source>
</evidence>
<keyword evidence="8" id="KW-1133">Transmembrane helix</keyword>
<dbReference type="OrthoDB" id="7722272at2"/>